<dbReference type="STRING" id="55802.TBCH5v1_2471"/>
<name>A0A0S1XEW8_THEBA</name>
<evidence type="ECO:0000313" key="2">
    <source>
        <dbReference type="Proteomes" id="UP000066042"/>
    </source>
</evidence>
<dbReference type="PATRIC" id="fig|55802.8.peg.2457"/>
<evidence type="ECO:0008006" key="3">
    <source>
        <dbReference type="Google" id="ProtNLM"/>
    </source>
</evidence>
<dbReference type="EMBL" id="CP013050">
    <property type="protein sequence ID" value="ALM76362.1"/>
    <property type="molecule type" value="Genomic_DNA"/>
</dbReference>
<accession>A0A0S1XEW8</accession>
<dbReference type="RefSeq" id="WP_013468345.1">
    <property type="nucleotide sequence ID" value="NZ_CP013050.1"/>
</dbReference>
<dbReference type="GeneID" id="26137685"/>
<gene>
    <name evidence="1" type="ORF">TBCH5v1_2471</name>
</gene>
<dbReference type="GeneID" id="10042390"/>
<organism evidence="1 2">
    <name type="scientific">Thermococcus barophilus</name>
    <dbReference type="NCBI Taxonomy" id="55802"/>
    <lineage>
        <taxon>Archaea</taxon>
        <taxon>Methanobacteriati</taxon>
        <taxon>Methanobacteriota</taxon>
        <taxon>Thermococci</taxon>
        <taxon>Thermococcales</taxon>
        <taxon>Thermococcaceae</taxon>
        <taxon>Thermococcus</taxon>
    </lineage>
</organism>
<dbReference type="PANTHER" id="PTHR42244:SF2">
    <property type="entry name" value="ANTITOXIN VAPB3-RELATED"/>
    <property type="match status" value="1"/>
</dbReference>
<dbReference type="Proteomes" id="UP000066042">
    <property type="component" value="Chromosome"/>
</dbReference>
<dbReference type="OMA" id="RVNWAEE"/>
<dbReference type="InterPro" id="IPR039709">
    <property type="entry name" value="VapB3-like"/>
</dbReference>
<proteinExistence type="predicted"/>
<protein>
    <recommendedName>
        <fullName evidence="3">CopG family transcriptional regulator</fullName>
    </recommendedName>
</protein>
<dbReference type="PANTHER" id="PTHR42244">
    <property type="entry name" value="ANTITOXIN VAPB3-RELATED"/>
    <property type="match status" value="1"/>
</dbReference>
<dbReference type="AlphaFoldDB" id="A0A0S1XEW8"/>
<sequence length="76" mass="8971">MGNVISIRVPPEIKHEMDKLKGEVNWSEEIREFIKKRIKEYKKRKALQEVIAYIQTLPEAPKGTAQKLVREDRDSH</sequence>
<evidence type="ECO:0000313" key="1">
    <source>
        <dbReference type="EMBL" id="ALM76362.1"/>
    </source>
</evidence>
<reference evidence="1 2" key="1">
    <citation type="journal article" date="2016" name="Genome Announc.">
        <title>Complete genome sequence of the hyperthermophilic and piezophilic archaeon Thermococcus barophilus Ch5, capable of growth at the expense of hydrogenogenesis from carbon monoxide and formate.</title>
        <authorList>
            <person name="Oger P."/>
            <person name="Sokolova T.G."/>
            <person name="Kozhevnikova D.A."/>
            <person name="Taranov E.A."/>
            <person name="Vannier P."/>
            <person name="Lee H.S."/>
            <person name="Kwon K.K."/>
            <person name="Kang S.G."/>
            <person name="Lee J.H."/>
            <person name="Bonch-Osmolovskaya E.A."/>
            <person name="Lebedinsky A.V."/>
        </authorList>
    </citation>
    <scope>NUCLEOTIDE SEQUENCE [LARGE SCALE GENOMIC DNA]</scope>
    <source>
        <strain evidence="2">Ch5</strain>
    </source>
</reference>